<dbReference type="OrthoDB" id="684301at2759"/>
<feature type="compositionally biased region" description="Acidic residues" evidence="1">
    <location>
        <begin position="363"/>
        <end position="373"/>
    </location>
</feature>
<feature type="compositionally biased region" description="Basic and acidic residues" evidence="1">
    <location>
        <begin position="349"/>
        <end position="362"/>
    </location>
</feature>
<proteinExistence type="predicted"/>
<name>A0A835GW81_9MAGN</name>
<dbReference type="AlphaFoldDB" id="A0A835GW81"/>
<comment type="caution">
    <text evidence="2">The sequence shown here is derived from an EMBL/GenBank/DDBJ whole genome shotgun (WGS) entry which is preliminary data.</text>
</comment>
<evidence type="ECO:0000313" key="2">
    <source>
        <dbReference type="EMBL" id="KAF9587007.1"/>
    </source>
</evidence>
<dbReference type="SUPFAM" id="SSF54001">
    <property type="entry name" value="Cysteine proteinases"/>
    <property type="match status" value="1"/>
</dbReference>
<reference evidence="2 3" key="1">
    <citation type="submission" date="2020-10" db="EMBL/GenBank/DDBJ databases">
        <title>The Coptis chinensis genome and diversification of protoberbering-type alkaloids.</title>
        <authorList>
            <person name="Wang B."/>
            <person name="Shu S."/>
            <person name="Song C."/>
            <person name="Liu Y."/>
        </authorList>
    </citation>
    <scope>NUCLEOTIDE SEQUENCE [LARGE SCALE GENOMIC DNA]</scope>
    <source>
        <strain evidence="2">HL-2020</strain>
        <tissue evidence="2">Leaf</tissue>
    </source>
</reference>
<feature type="region of interest" description="Disordered" evidence="1">
    <location>
        <begin position="348"/>
        <end position="373"/>
    </location>
</feature>
<accession>A0A835GW81</accession>
<dbReference type="InterPro" id="IPR038765">
    <property type="entry name" value="Papain-like_cys_pep_sf"/>
</dbReference>
<protein>
    <recommendedName>
        <fullName evidence="4">Ubiquitin-like protease family profile domain-containing protein</fullName>
    </recommendedName>
</protein>
<evidence type="ECO:0000256" key="1">
    <source>
        <dbReference type="SAM" id="MobiDB-lite"/>
    </source>
</evidence>
<sequence>MGKGVVERNPNVRMKVCPKVDKLQKPSTSKSPKSSHRSQELRKDKSRGKDKANEQEQEQELTEKMVSMSSQVIKTIIEAFNTEEGCFVIHGVSVRLTPEDVSLTFGLPKQGENVVEAVSKPDKKLLSGDALDFKVKYFNSSIITTSEIRSALEGVVKKEDKESIADFAKLMVLFMLNSVFFTKSNFSLASAYVYYVYSFKEMNKVSWPTTISDHMMKQIRKHSAKSPMSTATCVVQLLYWFCEHMVDFISLVNDYEMQYPRCAKWDLGVLNHKFPQVVGEGLDKKSKAKDQISSKVSQVLKDINKEKQILLDRCYEPKESETEYSSPHEDGHVHIYVDFVQDLTATDQPRIHPTDDNPKGEGEGEGEPDSDEDVKADWVQPHILLTVEEAAVFRSIYSPYGKAGDFIVDFNRWSENRSIFKCLLGNGRVTSFLVFAWCAYLNAEENSKPTNYNRYYYYPMLMGVSKVKTKNEMQLTSTARAIKLDNDISEYRRWFVPVVNNNHWWLYVFDPSACKIVILDSLAGSASYICGGTDSMKSM</sequence>
<evidence type="ECO:0000313" key="3">
    <source>
        <dbReference type="Proteomes" id="UP000631114"/>
    </source>
</evidence>
<keyword evidence="3" id="KW-1185">Reference proteome</keyword>
<dbReference type="EMBL" id="JADFTS010000058">
    <property type="protein sequence ID" value="KAF9587007.1"/>
    <property type="molecule type" value="Genomic_DNA"/>
</dbReference>
<evidence type="ECO:0008006" key="4">
    <source>
        <dbReference type="Google" id="ProtNLM"/>
    </source>
</evidence>
<gene>
    <name evidence="2" type="ORF">IFM89_039786</name>
</gene>
<feature type="non-terminal residue" evidence="2">
    <location>
        <position position="1"/>
    </location>
</feature>
<feature type="region of interest" description="Disordered" evidence="1">
    <location>
        <begin position="1"/>
        <end position="64"/>
    </location>
</feature>
<organism evidence="2 3">
    <name type="scientific">Coptis chinensis</name>
    <dbReference type="NCBI Taxonomy" id="261450"/>
    <lineage>
        <taxon>Eukaryota</taxon>
        <taxon>Viridiplantae</taxon>
        <taxon>Streptophyta</taxon>
        <taxon>Embryophyta</taxon>
        <taxon>Tracheophyta</taxon>
        <taxon>Spermatophyta</taxon>
        <taxon>Magnoliopsida</taxon>
        <taxon>Ranunculales</taxon>
        <taxon>Ranunculaceae</taxon>
        <taxon>Coptidoideae</taxon>
        <taxon>Coptis</taxon>
    </lineage>
</organism>
<dbReference type="Gene3D" id="3.40.395.10">
    <property type="entry name" value="Adenoviral Proteinase, Chain A"/>
    <property type="match status" value="1"/>
</dbReference>
<feature type="compositionally biased region" description="Basic and acidic residues" evidence="1">
    <location>
        <begin position="37"/>
        <end position="54"/>
    </location>
</feature>
<dbReference type="Proteomes" id="UP000631114">
    <property type="component" value="Unassembled WGS sequence"/>
</dbReference>